<reference evidence="5 6" key="1">
    <citation type="submission" date="2016-10" db="EMBL/GenBank/DDBJ databases">
        <authorList>
            <person name="de Groot N.N."/>
        </authorList>
    </citation>
    <scope>NUCLEOTIDE SEQUENCE [LARGE SCALE GENOMIC DNA]</scope>
    <source>
        <strain evidence="5 6">JCM 19513</strain>
    </source>
</reference>
<evidence type="ECO:0000256" key="2">
    <source>
        <dbReference type="SAM" id="MobiDB-lite"/>
    </source>
</evidence>
<proteinExistence type="predicted"/>
<evidence type="ECO:0000256" key="1">
    <source>
        <dbReference type="ARBA" id="ARBA00022729"/>
    </source>
</evidence>
<feature type="compositionally biased region" description="Low complexity" evidence="2">
    <location>
        <begin position="204"/>
        <end position="214"/>
    </location>
</feature>
<organism evidence="5 6">
    <name type="scientific">Atopomonas hussainii</name>
    <dbReference type="NCBI Taxonomy" id="1429083"/>
    <lineage>
        <taxon>Bacteria</taxon>
        <taxon>Pseudomonadati</taxon>
        <taxon>Pseudomonadota</taxon>
        <taxon>Gammaproteobacteria</taxon>
        <taxon>Pseudomonadales</taxon>
        <taxon>Pseudomonadaceae</taxon>
        <taxon>Atopomonas</taxon>
    </lineage>
</organism>
<evidence type="ECO:0000256" key="3">
    <source>
        <dbReference type="SAM" id="SignalP"/>
    </source>
</evidence>
<dbReference type="InterPro" id="IPR013517">
    <property type="entry name" value="FG-GAP"/>
</dbReference>
<dbReference type="RefSeq" id="WP_074867910.1">
    <property type="nucleotide sequence ID" value="NZ_FOAS01000009.1"/>
</dbReference>
<sequence>MNRHALRLALPILATATFALSTPSYAAQWNTARVQALTGDYNGDGQPDIYLKPRDGFALIGLELPAAIPLKAPFPPVVLLKNGAGYSHLYNPPLSELNKVNWQPLAYQLQTGDVNGDGLADLIMQPQQAGSDLLIVSGNPQSQGLLATQSAQGLGIELAASNGVTVTQGDWNADGKLDLRIKHPTQGQKSFSLINGELVAQSDTPTTPSNPSTPGQLDDSPQSFSALNLALPAAGVSASGDAQYGYPVSLPEGINGLTPQLSINYIGNNEPSLVGRAWALGGISAIYRCAKTIAQDGAYAPIALASSDRLCLDGMRLQLASGQYLQPGSVYYTELDSFSRITQKGTANNPIFEVKTQSGQIIEYGGATASIRSQGKVTEYLWAINTASDRFGNNINYSYEESASSLVPSEIRYADIEVKFTYADGTEKLPKYFGGGFSESTKLLKTIDVNAGSQRLSNVTLGYGASTLNSQQHVLKHIQSCAWSNGEKSCIAPATFDYSDASTQLQSAKPFTDTLGGMTRKMANPSMFSLDWNGDGIDDMFTTTMEVGSQGQIGNYIHTVNIFKKDGSYTQKTIYKEPLLTFSADKADFDGDGKDEVYFLKLISQSNVGSTQYWTMQWLMASEAGIKPITGQWQAPALSMMASYTISNANGLFLKGTSTDINNDGRTDLILPFNGQWTAFISTSTAGAFNFTNKPALSGFTTQEYPWIGTLGSDPAGGAQITTNKASQLHAAVIRDNTTTTPSALINLGVTLNRSAGADLNGDGLQDFIVPDASNKVTVMLNTGGALSANLFKKVPTSFDASEVLPTFKYRSSEGDYPAKAADLNGDGRQEIIYTAKDSRYLRLSFNNEQLTAAPLGISTSRMFVNDFSKLSASCQTQINQFNSFISQITDPAAKAAFRSMLDLIYAGTCAYNPDGMHGDPAMYYIGNFTGSGADSIIVGTPVFTTLNAATTYYSGDKWHLYTQSREFPELLSKVDNGAGNVVSYEYTTLHDTSVATAANDAVYPDVAYRAPKPVVKQLLSSDGVGGTRTQSYRYQGAKLNRQGRGFLGFASIEVQDQARESRVVRQLRQDFPYIGALKQEEQYLADKLNLRVTNTWADKQRVAGKVFFPYLANAVNEQFEAGVAVAAQSTAYEYDADYGTLTSTIEKTAATAAGLGSPQRTVTVTRQYQNDSADWLIGFLRQETHTSSANGVARTRTHTYQAKPGTLAVASQTQYLGDADNALQTSFTYDGQGRLTSSTQSAAGLPARTTTLSDYQGPWPQTVKNPLNHTLRKTYDRATGQVLTSTDANDLTTTNRYDAFGRVLSTLNPDGSLHTTAYKICGQGAVVCPARAKLAVQQRTTNSNGDQQGAPEQWQYLDQLGRTLQTRHQSFDGNWVKVDQTYDALGRITHTTEPYVQTSTPLVTVWDNQDRPRQRQLPGGATLSFDYGANSTGGTWRQYSLSYEENGRKTRVERRENNALGQLVLSVNAAGSAEANQTRYQYDADGNLARVEINADPRTQVQMSYDLAGNRITLSDPNSGLQRYHYNAFGELRETVASDGSKIVNQYDPLSRLTTREDLAGDGSVQDASTWQYDQAANGIGLLSAMGKHNQSFLQVYSYDQLSRLQMRQTSIRANDQVLTYNDGQVYDGFSRPSTVQDASGFRYTMHYNGYGYLAGESNHADSKPLRQILAQNARGQATRIAYGNGIVSEKTYDDDTGWLKQIISGTQAGPVQHLSYQYGQNGVLLSRSDARGLTESFNYDLLQRLTSSTRVLGSETLSDTYRYDNLGNLLQNPQFTQLDYGQYDATGQSHCAAQGAQTPPGPHAVLKSTAGYYCYDSRGNQITAPNRQVSYSLYDKPLRITHNGQHSDFQYDPERRRFLQVSPQRITVYLDEGRFEEILDNGKRWQNSYIDGYLQVQRDPGSNQLRLNYQLQDQLGSLETVTDANGALLEKRSYAPFGGVRGADWSNTPAALLTTRRGFTDHEHLAESGLIHMNGRAYDPALGRFLSADIVYQDTANAQFFNRYSYVFNSPFSGVDPTGYFCIGFCGLNIPFTDIPLGYELNDLPEKNLMQKPNFLLNGLSGQQLPAHRDYGLTDLEALHNIERYMDLKSYYSTGKNFDAKGVALRGAAVAGGTGQIALGIQTCAGVITCSIGGAITLKGLDNVIAAFRGKDTYAQKGLEQGLTWMSAQNMGQLTTEEIKRYSILTNAALDLSTSAYGVSRMVPLKSDISISSRHYFQEPNIRRSLFVRDPMLFERAWRQTSSGLLVTEGILSTTTVIDAYGRAR</sequence>
<name>A0A1H7N871_9GAMM</name>
<dbReference type="Pfam" id="PF12256">
    <property type="entry name" value="TcdB_toxin_midN"/>
    <property type="match status" value="1"/>
</dbReference>
<evidence type="ECO:0000313" key="6">
    <source>
        <dbReference type="Proteomes" id="UP000185766"/>
    </source>
</evidence>
<evidence type="ECO:0000259" key="4">
    <source>
        <dbReference type="Pfam" id="PF12256"/>
    </source>
</evidence>
<feature type="chain" id="PRO_5010354210" evidence="3">
    <location>
        <begin position="27"/>
        <end position="2267"/>
    </location>
</feature>
<dbReference type="InterPro" id="IPR022385">
    <property type="entry name" value="Rhs_assc_core"/>
</dbReference>
<dbReference type="NCBIfam" id="TIGR03696">
    <property type="entry name" value="Rhs_assc_core"/>
    <property type="match status" value="1"/>
</dbReference>
<dbReference type="NCBIfam" id="TIGR01643">
    <property type="entry name" value="YD_repeat_2x"/>
    <property type="match status" value="1"/>
</dbReference>
<dbReference type="Pfam" id="PF13517">
    <property type="entry name" value="FG-GAP_3"/>
    <property type="match status" value="1"/>
</dbReference>
<dbReference type="InterPro" id="IPR050708">
    <property type="entry name" value="T6SS_VgrG/RHS"/>
</dbReference>
<dbReference type="InterPro" id="IPR028994">
    <property type="entry name" value="Integrin_alpha_N"/>
</dbReference>
<accession>A0A1H7N871</accession>
<gene>
    <name evidence="5" type="ORF">SAMN05216214_10954</name>
</gene>
<dbReference type="Proteomes" id="UP000185766">
    <property type="component" value="Unassembled WGS sequence"/>
</dbReference>
<dbReference type="InterPro" id="IPR022045">
    <property type="entry name" value="TcdB_toxin_mid/N"/>
</dbReference>
<dbReference type="EMBL" id="FOAS01000009">
    <property type="protein sequence ID" value="SEL19694.1"/>
    <property type="molecule type" value="Genomic_DNA"/>
</dbReference>
<feature type="domain" description="Insecticide toxin TcdB middle/N-terminal" evidence="4">
    <location>
        <begin position="959"/>
        <end position="1058"/>
    </location>
</feature>
<evidence type="ECO:0000313" key="5">
    <source>
        <dbReference type="EMBL" id="SEL19694.1"/>
    </source>
</evidence>
<dbReference type="PANTHER" id="PTHR32305:SF15">
    <property type="entry name" value="PROTEIN RHSA-RELATED"/>
    <property type="match status" value="1"/>
</dbReference>
<protein>
    <submittedName>
        <fullName evidence="5">RHS repeat-associated core domain-containing protein</fullName>
    </submittedName>
</protein>
<dbReference type="Gene3D" id="2.180.10.10">
    <property type="entry name" value="RHS repeat-associated core"/>
    <property type="match status" value="2"/>
</dbReference>
<dbReference type="InterPro" id="IPR031325">
    <property type="entry name" value="RHS_repeat"/>
</dbReference>
<dbReference type="Pfam" id="PF05593">
    <property type="entry name" value="RHS_repeat"/>
    <property type="match status" value="1"/>
</dbReference>
<feature type="signal peptide" evidence="3">
    <location>
        <begin position="1"/>
        <end position="26"/>
    </location>
</feature>
<dbReference type="SUPFAM" id="SSF69318">
    <property type="entry name" value="Integrin alpha N-terminal domain"/>
    <property type="match status" value="2"/>
</dbReference>
<dbReference type="InterPro" id="IPR006530">
    <property type="entry name" value="YD"/>
</dbReference>
<keyword evidence="6" id="KW-1185">Reference proteome</keyword>
<dbReference type="PANTHER" id="PTHR32305">
    <property type="match status" value="1"/>
</dbReference>
<keyword evidence="1 3" id="KW-0732">Signal</keyword>
<feature type="region of interest" description="Disordered" evidence="2">
    <location>
        <begin position="201"/>
        <end position="221"/>
    </location>
</feature>